<evidence type="ECO:0000256" key="1">
    <source>
        <dbReference type="SAM" id="Phobius"/>
    </source>
</evidence>
<protein>
    <submittedName>
        <fullName evidence="2">Uncharacterized protein</fullName>
    </submittedName>
</protein>
<feature type="transmembrane region" description="Helical" evidence="1">
    <location>
        <begin position="12"/>
        <end position="33"/>
    </location>
</feature>
<name>X1P1D5_9ZZZZ</name>
<keyword evidence="1" id="KW-1133">Transmembrane helix</keyword>
<organism evidence="2">
    <name type="scientific">marine sediment metagenome</name>
    <dbReference type="NCBI Taxonomy" id="412755"/>
    <lineage>
        <taxon>unclassified sequences</taxon>
        <taxon>metagenomes</taxon>
        <taxon>ecological metagenomes</taxon>
    </lineage>
</organism>
<proteinExistence type="predicted"/>
<evidence type="ECO:0000313" key="2">
    <source>
        <dbReference type="EMBL" id="GAI24724.1"/>
    </source>
</evidence>
<dbReference type="AlphaFoldDB" id="X1P1D5"/>
<reference evidence="2" key="1">
    <citation type="journal article" date="2014" name="Front. Microbiol.">
        <title>High frequency of phylogenetically diverse reductive dehalogenase-homologous genes in deep subseafloor sedimentary metagenomes.</title>
        <authorList>
            <person name="Kawai M."/>
            <person name="Futagami T."/>
            <person name="Toyoda A."/>
            <person name="Takaki Y."/>
            <person name="Nishi S."/>
            <person name="Hori S."/>
            <person name="Arai W."/>
            <person name="Tsubouchi T."/>
            <person name="Morono Y."/>
            <person name="Uchiyama I."/>
            <person name="Ito T."/>
            <person name="Fujiyama A."/>
            <person name="Inagaki F."/>
            <person name="Takami H."/>
        </authorList>
    </citation>
    <scope>NUCLEOTIDE SEQUENCE</scope>
    <source>
        <strain evidence="2">Expedition CK06-06</strain>
    </source>
</reference>
<keyword evidence="1" id="KW-0472">Membrane</keyword>
<accession>X1P1D5</accession>
<sequence>ISFSSKFPFSSNFIINLVLFSIKNYLFRIYGFFDDYNGVDNYL</sequence>
<comment type="caution">
    <text evidence="2">The sequence shown here is derived from an EMBL/GenBank/DDBJ whole genome shotgun (WGS) entry which is preliminary data.</text>
</comment>
<dbReference type="EMBL" id="BARV01016242">
    <property type="protein sequence ID" value="GAI24724.1"/>
    <property type="molecule type" value="Genomic_DNA"/>
</dbReference>
<feature type="non-terminal residue" evidence="2">
    <location>
        <position position="1"/>
    </location>
</feature>
<gene>
    <name evidence="2" type="ORF">S06H3_27920</name>
</gene>
<keyword evidence="1" id="KW-0812">Transmembrane</keyword>